<evidence type="ECO:0000313" key="2">
    <source>
        <dbReference type="Proteomes" id="UP001057402"/>
    </source>
</evidence>
<reference evidence="2" key="1">
    <citation type="journal article" date="2023" name="Front. Plant Sci.">
        <title>Chromosomal-level genome assembly of Melastoma candidum provides insights into trichome evolution.</title>
        <authorList>
            <person name="Zhong Y."/>
            <person name="Wu W."/>
            <person name="Sun C."/>
            <person name="Zou P."/>
            <person name="Liu Y."/>
            <person name="Dai S."/>
            <person name="Zhou R."/>
        </authorList>
    </citation>
    <scope>NUCLEOTIDE SEQUENCE [LARGE SCALE GENOMIC DNA]</scope>
</reference>
<evidence type="ECO:0000313" key="1">
    <source>
        <dbReference type="EMBL" id="KAI4330293.1"/>
    </source>
</evidence>
<name>A0ACB9N1J5_9MYRT</name>
<organism evidence="1 2">
    <name type="scientific">Melastoma candidum</name>
    <dbReference type="NCBI Taxonomy" id="119954"/>
    <lineage>
        <taxon>Eukaryota</taxon>
        <taxon>Viridiplantae</taxon>
        <taxon>Streptophyta</taxon>
        <taxon>Embryophyta</taxon>
        <taxon>Tracheophyta</taxon>
        <taxon>Spermatophyta</taxon>
        <taxon>Magnoliopsida</taxon>
        <taxon>eudicotyledons</taxon>
        <taxon>Gunneridae</taxon>
        <taxon>Pentapetalae</taxon>
        <taxon>rosids</taxon>
        <taxon>malvids</taxon>
        <taxon>Myrtales</taxon>
        <taxon>Melastomataceae</taxon>
        <taxon>Melastomatoideae</taxon>
        <taxon>Melastomateae</taxon>
        <taxon>Melastoma</taxon>
    </lineage>
</organism>
<proteinExistence type="predicted"/>
<dbReference type="EMBL" id="CM042887">
    <property type="protein sequence ID" value="KAI4330293.1"/>
    <property type="molecule type" value="Genomic_DNA"/>
</dbReference>
<protein>
    <submittedName>
        <fullName evidence="1">Uncharacterized protein</fullName>
    </submittedName>
</protein>
<sequence>MSVKDKSHLWHRRLGHSNFKLLSKLVRNGLVNGLPNIRFEAKTDEGIFLGYSLSSKAYRVLNKRTSTIEESINVKINDAPHIDTTRNVISLEPTESSVKPSSSTKVVDEPSAHESKSDSEHRHDNSEESSHNHRQNDFRALALYQKRHPIDQVIGDINRGIQARRSVDVYYEHSAFLSQKEPESIDEALDDPDWILAMQEELNQFERNKVWSLVPKPDNRSIVGTKWVFRNKHNGFGVIVRNKVLLVAKGYSQEEGIDFVRRLLL</sequence>
<accession>A0ACB9N1J5</accession>
<gene>
    <name evidence="1" type="ORF">MLD38_028593</name>
</gene>
<comment type="caution">
    <text evidence="1">The sequence shown here is derived from an EMBL/GenBank/DDBJ whole genome shotgun (WGS) entry which is preliminary data.</text>
</comment>
<keyword evidence="2" id="KW-1185">Reference proteome</keyword>
<dbReference type="Proteomes" id="UP001057402">
    <property type="component" value="Chromosome 8"/>
</dbReference>